<name>A0ABU2JXL2_9ACTN</name>
<keyword evidence="10" id="KW-1185">Reference proteome</keyword>
<keyword evidence="2" id="KW-0813">Transport</keyword>
<evidence type="ECO:0000313" key="10">
    <source>
        <dbReference type="Proteomes" id="UP001183410"/>
    </source>
</evidence>
<feature type="region of interest" description="Disordered" evidence="7">
    <location>
        <begin position="131"/>
        <end position="171"/>
    </location>
</feature>
<gene>
    <name evidence="9" type="ORF">RM844_24695</name>
</gene>
<dbReference type="RefSeq" id="WP_311669567.1">
    <property type="nucleotide sequence ID" value="NZ_JAVREO010000017.1"/>
</dbReference>
<keyword evidence="4 8" id="KW-0812">Transmembrane</keyword>
<evidence type="ECO:0000256" key="1">
    <source>
        <dbReference type="ARBA" id="ARBA00004429"/>
    </source>
</evidence>
<evidence type="ECO:0000256" key="7">
    <source>
        <dbReference type="SAM" id="MobiDB-lite"/>
    </source>
</evidence>
<keyword evidence="3" id="KW-1003">Cell membrane</keyword>
<comment type="caution">
    <text evidence="9">The sequence shown here is derived from an EMBL/GenBank/DDBJ whole genome shotgun (WGS) entry which is preliminary data.</text>
</comment>
<feature type="transmembrane region" description="Helical" evidence="8">
    <location>
        <begin position="81"/>
        <end position="102"/>
    </location>
</feature>
<organism evidence="9 10">
    <name type="scientific">Streptomyces chisholmiae</name>
    <dbReference type="NCBI Taxonomy" id="3075540"/>
    <lineage>
        <taxon>Bacteria</taxon>
        <taxon>Bacillati</taxon>
        <taxon>Actinomycetota</taxon>
        <taxon>Actinomycetes</taxon>
        <taxon>Kitasatosporales</taxon>
        <taxon>Streptomycetaceae</taxon>
        <taxon>Streptomyces</taxon>
    </lineage>
</organism>
<dbReference type="Proteomes" id="UP001183410">
    <property type="component" value="Unassembled WGS sequence"/>
</dbReference>
<dbReference type="PANTHER" id="PTHR23513">
    <property type="entry name" value="INTEGRAL MEMBRANE EFFLUX PROTEIN-RELATED"/>
    <property type="match status" value="1"/>
</dbReference>
<dbReference type="PANTHER" id="PTHR23513:SF9">
    <property type="entry name" value="ENTEROBACTIN EXPORTER ENTS"/>
    <property type="match status" value="1"/>
</dbReference>
<evidence type="ECO:0000256" key="6">
    <source>
        <dbReference type="ARBA" id="ARBA00023136"/>
    </source>
</evidence>
<keyword evidence="5 8" id="KW-1133">Transmembrane helix</keyword>
<feature type="compositionally biased region" description="Gly residues" evidence="7">
    <location>
        <begin position="136"/>
        <end position="151"/>
    </location>
</feature>
<dbReference type="EMBL" id="JAVREO010000017">
    <property type="protein sequence ID" value="MDT0269484.1"/>
    <property type="molecule type" value="Genomic_DNA"/>
</dbReference>
<feature type="transmembrane region" description="Helical" evidence="8">
    <location>
        <begin position="20"/>
        <end position="45"/>
    </location>
</feature>
<dbReference type="InterPro" id="IPR010290">
    <property type="entry name" value="TM_effector"/>
</dbReference>
<accession>A0ABU2JXL2</accession>
<dbReference type="Pfam" id="PF05977">
    <property type="entry name" value="MFS_3"/>
    <property type="match status" value="1"/>
</dbReference>
<evidence type="ECO:0000313" key="9">
    <source>
        <dbReference type="EMBL" id="MDT0269484.1"/>
    </source>
</evidence>
<reference evidence="10" key="1">
    <citation type="submission" date="2023-07" db="EMBL/GenBank/DDBJ databases">
        <title>30 novel species of actinomycetes from the DSMZ collection.</title>
        <authorList>
            <person name="Nouioui I."/>
        </authorList>
    </citation>
    <scope>NUCLEOTIDE SEQUENCE [LARGE SCALE GENOMIC DNA]</scope>
    <source>
        <strain evidence="10">DSM 44915</strain>
    </source>
</reference>
<evidence type="ECO:0000256" key="3">
    <source>
        <dbReference type="ARBA" id="ARBA00022475"/>
    </source>
</evidence>
<dbReference type="Gene3D" id="1.20.1250.20">
    <property type="entry name" value="MFS general substrate transporter like domains"/>
    <property type="match status" value="1"/>
</dbReference>
<evidence type="ECO:0000256" key="8">
    <source>
        <dbReference type="SAM" id="Phobius"/>
    </source>
</evidence>
<evidence type="ECO:0000256" key="5">
    <source>
        <dbReference type="ARBA" id="ARBA00022989"/>
    </source>
</evidence>
<sequence length="171" mass="17401">MRRGGGGGRRAGLGRPFHTLWAAAVVSNIGDGVTLAAAPLLVASLTDSPALVGWAVFVQQLPWLLFSLISGVFVDRLDRRRLIVVVNLPRGALVGGPIAGVLGVTGPFWLAAGVMAVLTAVAWRPFGRRVAQSTRGGPGGAAAGGETGRAGAGPADGWEPPRDDEAAPGPR</sequence>
<comment type="subcellular location">
    <subcellularLocation>
        <location evidence="1">Cell inner membrane</location>
        <topology evidence="1">Multi-pass membrane protein</topology>
    </subcellularLocation>
</comment>
<dbReference type="SUPFAM" id="SSF103473">
    <property type="entry name" value="MFS general substrate transporter"/>
    <property type="match status" value="1"/>
</dbReference>
<keyword evidence="6 8" id="KW-0472">Membrane</keyword>
<dbReference type="InterPro" id="IPR036259">
    <property type="entry name" value="MFS_trans_sf"/>
</dbReference>
<evidence type="ECO:0000256" key="2">
    <source>
        <dbReference type="ARBA" id="ARBA00022448"/>
    </source>
</evidence>
<protein>
    <submittedName>
        <fullName evidence="9">MFS transporter</fullName>
    </submittedName>
</protein>
<evidence type="ECO:0000256" key="4">
    <source>
        <dbReference type="ARBA" id="ARBA00022692"/>
    </source>
</evidence>
<proteinExistence type="predicted"/>
<feature type="transmembrane region" description="Helical" evidence="8">
    <location>
        <begin position="51"/>
        <end position="74"/>
    </location>
</feature>
<feature type="transmembrane region" description="Helical" evidence="8">
    <location>
        <begin position="108"/>
        <end position="126"/>
    </location>
</feature>